<dbReference type="Gene3D" id="1.10.10.10">
    <property type="entry name" value="Winged helix-like DNA-binding domain superfamily/Winged helix DNA-binding domain"/>
    <property type="match status" value="1"/>
</dbReference>
<evidence type="ECO:0000313" key="7">
    <source>
        <dbReference type="Proteomes" id="UP000176682"/>
    </source>
</evidence>
<comment type="caution">
    <text evidence="6">The sequence shown here is derived from an EMBL/GenBank/DDBJ whole genome shotgun (WGS) entry which is preliminary data.</text>
</comment>
<dbReference type="Gene3D" id="3.30.450.40">
    <property type="match status" value="1"/>
</dbReference>
<dbReference type="InterPro" id="IPR036388">
    <property type="entry name" value="WH-like_DNA-bd_sf"/>
</dbReference>
<evidence type="ECO:0000259" key="5">
    <source>
        <dbReference type="Pfam" id="PF01628"/>
    </source>
</evidence>
<dbReference type="PANTHER" id="PTHR34824">
    <property type="entry name" value="HEAT-INDUCIBLE TRANSCRIPTION REPRESSOR HRCA"/>
    <property type="match status" value="1"/>
</dbReference>
<keyword evidence="2" id="KW-0805">Transcription regulation</keyword>
<dbReference type="EMBL" id="MFAM01000037">
    <property type="protein sequence ID" value="OGD78762.1"/>
    <property type="molecule type" value="Genomic_DNA"/>
</dbReference>
<keyword evidence="3" id="KW-0346">Stress response</keyword>
<dbReference type="InterPro" id="IPR036390">
    <property type="entry name" value="WH_DNA-bd_sf"/>
</dbReference>
<dbReference type="Proteomes" id="UP000176682">
    <property type="component" value="Unassembled WGS sequence"/>
</dbReference>
<dbReference type="AlphaFoldDB" id="A0A1F5FGT0"/>
<dbReference type="PANTHER" id="PTHR34824:SF1">
    <property type="entry name" value="HEAT-INDUCIBLE TRANSCRIPTION REPRESSOR HRCA"/>
    <property type="match status" value="1"/>
</dbReference>
<gene>
    <name evidence="6" type="ORF">A2368_04300</name>
</gene>
<dbReference type="SUPFAM" id="SSF55781">
    <property type="entry name" value="GAF domain-like"/>
    <property type="match status" value="1"/>
</dbReference>
<evidence type="ECO:0000256" key="1">
    <source>
        <dbReference type="ARBA" id="ARBA00022491"/>
    </source>
</evidence>
<name>A0A1F5FGT0_9BACT</name>
<evidence type="ECO:0000256" key="3">
    <source>
        <dbReference type="ARBA" id="ARBA00023016"/>
    </source>
</evidence>
<dbReference type="InterPro" id="IPR002571">
    <property type="entry name" value="HrcA"/>
</dbReference>
<reference evidence="6 7" key="1">
    <citation type="journal article" date="2016" name="Nat. Commun.">
        <title>Thousands of microbial genomes shed light on interconnected biogeochemical processes in an aquifer system.</title>
        <authorList>
            <person name="Anantharaman K."/>
            <person name="Brown C.T."/>
            <person name="Hug L.A."/>
            <person name="Sharon I."/>
            <person name="Castelle C.J."/>
            <person name="Probst A.J."/>
            <person name="Thomas B.C."/>
            <person name="Singh A."/>
            <person name="Wilkins M.J."/>
            <person name="Karaoz U."/>
            <person name="Brodie E.L."/>
            <person name="Williams K.H."/>
            <person name="Hubbard S.S."/>
            <person name="Banfield J.F."/>
        </authorList>
    </citation>
    <scope>NUCLEOTIDE SEQUENCE [LARGE SCALE GENOMIC DNA]</scope>
</reference>
<protein>
    <recommendedName>
        <fullName evidence="5">Heat-inducible transcription repressor HrcA C-terminal domain-containing protein</fullName>
    </recommendedName>
</protein>
<dbReference type="InterPro" id="IPR029016">
    <property type="entry name" value="GAF-like_dom_sf"/>
</dbReference>
<evidence type="ECO:0000313" key="6">
    <source>
        <dbReference type="EMBL" id="OGD78762.1"/>
    </source>
</evidence>
<organism evidence="6 7">
    <name type="scientific">Candidatus Collierbacteria bacterium RIFOXYB1_FULL_49_13</name>
    <dbReference type="NCBI Taxonomy" id="1817728"/>
    <lineage>
        <taxon>Bacteria</taxon>
        <taxon>Candidatus Collieribacteriota</taxon>
    </lineage>
</organism>
<dbReference type="InterPro" id="IPR021153">
    <property type="entry name" value="HrcA_C"/>
</dbReference>
<accession>A0A1F5FGT0</accession>
<sequence length="240" mass="26982">MDLTPRQIELIKVIVEEFTNTGKPVGSVALENKYRLGVSPATIRNDMADLVDKGYLQKPHLSSGRIPTSVAIKFYVSELLKERDLTVAEEVAVKERVWDHRNTQETLLREATKVLAERTGNLSVAIINSGNSYHAGYANLLNCSEFYDIDLFRQVLILLDHHQRLQDIFDRAVGAEPIHLLVGDEFGEVNFQPVSCLFANIQIGPERGSLAVLGPSRQHYEQNIPLLRYVANLINQFAQS</sequence>
<dbReference type="Pfam" id="PF01628">
    <property type="entry name" value="HrcA"/>
    <property type="match status" value="1"/>
</dbReference>
<keyword evidence="1" id="KW-0678">Repressor</keyword>
<dbReference type="SUPFAM" id="SSF46785">
    <property type="entry name" value="Winged helix' DNA-binding domain"/>
    <property type="match status" value="1"/>
</dbReference>
<dbReference type="GO" id="GO:0003677">
    <property type="term" value="F:DNA binding"/>
    <property type="evidence" value="ECO:0007669"/>
    <property type="project" value="InterPro"/>
</dbReference>
<proteinExistence type="predicted"/>
<evidence type="ECO:0000256" key="4">
    <source>
        <dbReference type="ARBA" id="ARBA00023163"/>
    </source>
</evidence>
<feature type="domain" description="Heat-inducible transcription repressor HrcA C-terminal" evidence="5">
    <location>
        <begin position="75"/>
        <end position="224"/>
    </location>
</feature>
<evidence type="ECO:0000256" key="2">
    <source>
        <dbReference type="ARBA" id="ARBA00023015"/>
    </source>
</evidence>
<keyword evidence="4" id="KW-0804">Transcription</keyword>
<dbReference type="GO" id="GO:0045892">
    <property type="term" value="P:negative regulation of DNA-templated transcription"/>
    <property type="evidence" value="ECO:0007669"/>
    <property type="project" value="TreeGrafter"/>
</dbReference>